<proteinExistence type="predicted"/>
<organism evidence="2 3">
    <name type="scientific">Mangrovactinospora gilvigrisea</name>
    <dbReference type="NCBI Taxonomy" id="1428644"/>
    <lineage>
        <taxon>Bacteria</taxon>
        <taxon>Bacillati</taxon>
        <taxon>Actinomycetota</taxon>
        <taxon>Actinomycetes</taxon>
        <taxon>Kitasatosporales</taxon>
        <taxon>Streptomycetaceae</taxon>
        <taxon>Mangrovactinospora</taxon>
    </lineage>
</organism>
<dbReference type="RefSeq" id="WP_071656097.1">
    <property type="nucleotide sequence ID" value="NZ_MLCF01000040.1"/>
</dbReference>
<comment type="caution">
    <text evidence="2">The sequence shown here is derived from an EMBL/GenBank/DDBJ whole genome shotgun (WGS) entry which is preliminary data.</text>
</comment>
<feature type="compositionally biased region" description="Low complexity" evidence="1">
    <location>
        <begin position="95"/>
        <end position="111"/>
    </location>
</feature>
<gene>
    <name evidence="2" type="ORF">BIV57_08420</name>
</gene>
<feature type="compositionally biased region" description="Gly residues" evidence="1">
    <location>
        <begin position="42"/>
        <end position="55"/>
    </location>
</feature>
<evidence type="ECO:0000313" key="2">
    <source>
        <dbReference type="EMBL" id="OIV37952.1"/>
    </source>
</evidence>
<protein>
    <submittedName>
        <fullName evidence="2">Uncharacterized protein</fullName>
    </submittedName>
</protein>
<dbReference type="AlphaFoldDB" id="A0A1J7C8U1"/>
<sequence length="117" mass="11497">MTIRSRVDALISTLLGAVLGSDPSAAAVLRSIPPEGPRGAAGERGGVVGEGGGRTVDGHVRLGAGGGDGAGAEAVLPVARERAEEGERDVRVPAEEGQGEAAVAEAGRRPVGPGGER</sequence>
<reference evidence="2 3" key="1">
    <citation type="submission" date="2016-10" db="EMBL/GenBank/DDBJ databases">
        <title>Genome sequence of Streptomyces gilvigriseus MUSC 26.</title>
        <authorList>
            <person name="Lee L.-H."/>
            <person name="Ser H.-L."/>
        </authorList>
    </citation>
    <scope>NUCLEOTIDE SEQUENCE [LARGE SCALE GENOMIC DNA]</scope>
    <source>
        <strain evidence="2 3">MUSC 26</strain>
    </source>
</reference>
<keyword evidence="3" id="KW-1185">Reference proteome</keyword>
<dbReference type="EMBL" id="MLCF01000040">
    <property type="protein sequence ID" value="OIV37952.1"/>
    <property type="molecule type" value="Genomic_DNA"/>
</dbReference>
<evidence type="ECO:0000256" key="1">
    <source>
        <dbReference type="SAM" id="MobiDB-lite"/>
    </source>
</evidence>
<dbReference type="Proteomes" id="UP000243342">
    <property type="component" value="Unassembled WGS sequence"/>
</dbReference>
<evidence type="ECO:0000313" key="3">
    <source>
        <dbReference type="Proteomes" id="UP000243342"/>
    </source>
</evidence>
<accession>A0A1J7C8U1</accession>
<feature type="compositionally biased region" description="Basic and acidic residues" evidence="1">
    <location>
        <begin position="79"/>
        <end position="94"/>
    </location>
</feature>
<name>A0A1J7C8U1_9ACTN</name>
<feature type="region of interest" description="Disordered" evidence="1">
    <location>
        <begin position="30"/>
        <end position="117"/>
    </location>
</feature>